<dbReference type="Proteomes" id="UP000821866">
    <property type="component" value="Chromosome 1"/>
</dbReference>
<dbReference type="Gene3D" id="2.120.10.30">
    <property type="entry name" value="TolB, C-terminal domain"/>
    <property type="match status" value="1"/>
</dbReference>
<feature type="repeat" description="NHL" evidence="2">
    <location>
        <begin position="161"/>
        <end position="199"/>
    </location>
</feature>
<feature type="compositionally biased region" description="Low complexity" evidence="3">
    <location>
        <begin position="30"/>
        <end position="43"/>
    </location>
</feature>
<dbReference type="InterPro" id="IPR011042">
    <property type="entry name" value="6-blade_b-propeller_TolB-like"/>
</dbReference>
<feature type="compositionally biased region" description="Gly residues" evidence="3">
    <location>
        <begin position="58"/>
        <end position="67"/>
    </location>
</feature>
<evidence type="ECO:0000313" key="5">
    <source>
        <dbReference type="Proteomes" id="UP000821866"/>
    </source>
</evidence>
<feature type="region of interest" description="Disordered" evidence="3">
    <location>
        <begin position="236"/>
        <end position="270"/>
    </location>
</feature>
<organism evidence="4 5">
    <name type="scientific">Rhipicephalus microplus</name>
    <name type="common">Cattle tick</name>
    <name type="synonym">Boophilus microplus</name>
    <dbReference type="NCBI Taxonomy" id="6941"/>
    <lineage>
        <taxon>Eukaryota</taxon>
        <taxon>Metazoa</taxon>
        <taxon>Ecdysozoa</taxon>
        <taxon>Arthropoda</taxon>
        <taxon>Chelicerata</taxon>
        <taxon>Arachnida</taxon>
        <taxon>Acari</taxon>
        <taxon>Parasitiformes</taxon>
        <taxon>Ixodida</taxon>
        <taxon>Ixodoidea</taxon>
        <taxon>Ixodidae</taxon>
        <taxon>Rhipicephalinae</taxon>
        <taxon>Rhipicephalus</taxon>
        <taxon>Boophilus</taxon>
    </lineage>
</organism>
<evidence type="ECO:0000256" key="3">
    <source>
        <dbReference type="SAM" id="MobiDB-lite"/>
    </source>
</evidence>
<sequence length="270" mass="28957">MRCCPGEGDSGDEANQPPPSYRSRYGQPESSPALSGSGSLSRSKSSHAVKDSSPDAGDYGGSGGGPGASSSWAQYLRNKYGSRGTSGAGSSSGYGPKSVSRSRSSHAVYSRSGSDDNSSEDEDVPARGRGPEAGSSSSRHDGQYGSYGFPRSMYLQKRRMQLKIGTRGTEPGCFTWPRGVAVGPDNSIVVADSSNHRVQFVVWRWLATPGTGEFTYVSVRSAILLKLYAEQQGRYQHESSRHGPEWQSAVSQRALRRRSRGNPEVDNVSF</sequence>
<evidence type="ECO:0000256" key="2">
    <source>
        <dbReference type="PROSITE-ProRule" id="PRU00504"/>
    </source>
</evidence>
<dbReference type="AlphaFoldDB" id="A0A9J6EZT2"/>
<comment type="caution">
    <text evidence="4">The sequence shown here is derived from an EMBL/GenBank/DDBJ whole genome shotgun (WGS) entry which is preliminary data.</text>
</comment>
<gene>
    <name evidence="4" type="ORF">HPB51_008304</name>
</gene>
<dbReference type="InterPro" id="IPR001258">
    <property type="entry name" value="NHL_repeat"/>
</dbReference>
<dbReference type="PROSITE" id="PS51125">
    <property type="entry name" value="NHL"/>
    <property type="match status" value="1"/>
</dbReference>
<keyword evidence="5" id="KW-1185">Reference proteome</keyword>
<evidence type="ECO:0000313" key="4">
    <source>
        <dbReference type="EMBL" id="KAH8039711.1"/>
    </source>
</evidence>
<evidence type="ECO:0000256" key="1">
    <source>
        <dbReference type="ARBA" id="ARBA00022737"/>
    </source>
</evidence>
<accession>A0A9J6EZT2</accession>
<dbReference type="Pfam" id="PF01436">
    <property type="entry name" value="NHL"/>
    <property type="match status" value="1"/>
</dbReference>
<reference evidence="4" key="1">
    <citation type="journal article" date="2020" name="Cell">
        <title>Large-Scale Comparative Analyses of Tick Genomes Elucidate Their Genetic Diversity and Vector Capacities.</title>
        <authorList>
            <consortium name="Tick Genome and Microbiome Consortium (TIGMIC)"/>
            <person name="Jia N."/>
            <person name="Wang J."/>
            <person name="Shi W."/>
            <person name="Du L."/>
            <person name="Sun Y."/>
            <person name="Zhan W."/>
            <person name="Jiang J.F."/>
            <person name="Wang Q."/>
            <person name="Zhang B."/>
            <person name="Ji P."/>
            <person name="Bell-Sakyi L."/>
            <person name="Cui X.M."/>
            <person name="Yuan T.T."/>
            <person name="Jiang B.G."/>
            <person name="Yang W.F."/>
            <person name="Lam T.T."/>
            <person name="Chang Q.C."/>
            <person name="Ding S.J."/>
            <person name="Wang X.J."/>
            <person name="Zhu J.G."/>
            <person name="Ruan X.D."/>
            <person name="Zhao L."/>
            <person name="Wei J.T."/>
            <person name="Ye R.Z."/>
            <person name="Que T.C."/>
            <person name="Du C.H."/>
            <person name="Zhou Y.H."/>
            <person name="Cheng J.X."/>
            <person name="Dai P.F."/>
            <person name="Guo W.B."/>
            <person name="Han X.H."/>
            <person name="Huang E.J."/>
            <person name="Li L.F."/>
            <person name="Wei W."/>
            <person name="Gao Y.C."/>
            <person name="Liu J.Z."/>
            <person name="Shao H.Z."/>
            <person name="Wang X."/>
            <person name="Wang C.C."/>
            <person name="Yang T.C."/>
            <person name="Huo Q.B."/>
            <person name="Li W."/>
            <person name="Chen H.Y."/>
            <person name="Chen S.E."/>
            <person name="Zhou L.G."/>
            <person name="Ni X.B."/>
            <person name="Tian J.H."/>
            <person name="Sheng Y."/>
            <person name="Liu T."/>
            <person name="Pan Y.S."/>
            <person name="Xia L.Y."/>
            <person name="Li J."/>
            <person name="Zhao F."/>
            <person name="Cao W.C."/>
        </authorList>
    </citation>
    <scope>NUCLEOTIDE SEQUENCE</scope>
    <source>
        <strain evidence="4">Rmic-2018</strain>
    </source>
</reference>
<dbReference type="VEuPathDB" id="VectorBase:LOC119188163"/>
<keyword evidence="1" id="KW-0677">Repeat</keyword>
<reference evidence="4" key="2">
    <citation type="submission" date="2021-09" db="EMBL/GenBank/DDBJ databases">
        <authorList>
            <person name="Jia N."/>
            <person name="Wang J."/>
            <person name="Shi W."/>
            <person name="Du L."/>
            <person name="Sun Y."/>
            <person name="Zhan W."/>
            <person name="Jiang J."/>
            <person name="Wang Q."/>
            <person name="Zhang B."/>
            <person name="Ji P."/>
            <person name="Sakyi L.B."/>
            <person name="Cui X."/>
            <person name="Yuan T."/>
            <person name="Jiang B."/>
            <person name="Yang W."/>
            <person name="Lam T.T.-Y."/>
            <person name="Chang Q."/>
            <person name="Ding S."/>
            <person name="Wang X."/>
            <person name="Zhu J."/>
            <person name="Ruan X."/>
            <person name="Zhao L."/>
            <person name="Wei J."/>
            <person name="Que T."/>
            <person name="Du C."/>
            <person name="Cheng J."/>
            <person name="Dai P."/>
            <person name="Han X."/>
            <person name="Huang E."/>
            <person name="Gao Y."/>
            <person name="Liu J."/>
            <person name="Shao H."/>
            <person name="Ye R."/>
            <person name="Li L."/>
            <person name="Wei W."/>
            <person name="Wang X."/>
            <person name="Wang C."/>
            <person name="Huo Q."/>
            <person name="Li W."/>
            <person name="Guo W."/>
            <person name="Chen H."/>
            <person name="Chen S."/>
            <person name="Zhou L."/>
            <person name="Zhou L."/>
            <person name="Ni X."/>
            <person name="Tian J."/>
            <person name="Zhou Y."/>
            <person name="Sheng Y."/>
            <person name="Liu T."/>
            <person name="Pan Y."/>
            <person name="Xia L."/>
            <person name="Li J."/>
            <person name="Zhao F."/>
            <person name="Cao W."/>
        </authorList>
    </citation>
    <scope>NUCLEOTIDE SEQUENCE</scope>
    <source>
        <strain evidence="4">Rmic-2018</strain>
        <tissue evidence="4">Larvae</tissue>
    </source>
</reference>
<name>A0A9J6EZT2_RHIMP</name>
<proteinExistence type="predicted"/>
<dbReference type="EMBL" id="JABSTU010000001">
    <property type="protein sequence ID" value="KAH8039711.1"/>
    <property type="molecule type" value="Genomic_DNA"/>
</dbReference>
<protein>
    <submittedName>
        <fullName evidence="4">Uncharacterized protein</fullName>
    </submittedName>
</protein>
<feature type="region of interest" description="Disordered" evidence="3">
    <location>
        <begin position="1"/>
        <end position="149"/>
    </location>
</feature>